<protein>
    <submittedName>
        <fullName evidence="1">Uncharacterized protein</fullName>
    </submittedName>
</protein>
<evidence type="ECO:0000313" key="1">
    <source>
        <dbReference type="EMBL" id="KAK2177183.1"/>
    </source>
</evidence>
<keyword evidence="2" id="KW-1185">Reference proteome</keyword>
<gene>
    <name evidence="1" type="ORF">NP493_614g00033</name>
</gene>
<comment type="caution">
    <text evidence="1">The sequence shown here is derived from an EMBL/GenBank/DDBJ whole genome shotgun (WGS) entry which is preliminary data.</text>
</comment>
<dbReference type="EMBL" id="JAODUO010000614">
    <property type="protein sequence ID" value="KAK2177183.1"/>
    <property type="molecule type" value="Genomic_DNA"/>
</dbReference>
<proteinExistence type="predicted"/>
<name>A0AAD9KT50_RIDPI</name>
<accession>A0AAD9KT50</accession>
<organism evidence="1 2">
    <name type="scientific">Ridgeia piscesae</name>
    <name type="common">Tubeworm</name>
    <dbReference type="NCBI Taxonomy" id="27915"/>
    <lineage>
        <taxon>Eukaryota</taxon>
        <taxon>Metazoa</taxon>
        <taxon>Spiralia</taxon>
        <taxon>Lophotrochozoa</taxon>
        <taxon>Annelida</taxon>
        <taxon>Polychaeta</taxon>
        <taxon>Sedentaria</taxon>
        <taxon>Canalipalpata</taxon>
        <taxon>Sabellida</taxon>
        <taxon>Siboglinidae</taxon>
        <taxon>Ridgeia</taxon>
    </lineage>
</organism>
<evidence type="ECO:0000313" key="2">
    <source>
        <dbReference type="Proteomes" id="UP001209878"/>
    </source>
</evidence>
<sequence>MPWCNYISESVRKLCLAYDNVFRLLCDEPRDCSASFMFVRQGLPSCKIRIRQIYIIWPSNIILYRFMMCIACKVRQCYMYYKVSGIIITPISSLEKHAVYLLVSSNIQELS</sequence>
<dbReference type="Proteomes" id="UP001209878">
    <property type="component" value="Unassembled WGS sequence"/>
</dbReference>
<dbReference type="AlphaFoldDB" id="A0AAD9KT50"/>
<reference evidence="1" key="1">
    <citation type="journal article" date="2023" name="Mol. Biol. Evol.">
        <title>Third-Generation Sequencing Reveals the Adaptive Role of the Epigenome in Three Deep-Sea Polychaetes.</title>
        <authorList>
            <person name="Perez M."/>
            <person name="Aroh O."/>
            <person name="Sun Y."/>
            <person name="Lan Y."/>
            <person name="Juniper S.K."/>
            <person name="Young C.R."/>
            <person name="Angers B."/>
            <person name="Qian P.Y."/>
        </authorList>
    </citation>
    <scope>NUCLEOTIDE SEQUENCE</scope>
    <source>
        <strain evidence="1">R07B-5</strain>
    </source>
</reference>